<gene>
    <name evidence="2" type="ORF">ACFFJ8_11050</name>
</gene>
<reference evidence="2 3" key="1">
    <citation type="submission" date="2024-09" db="EMBL/GenBank/DDBJ databases">
        <authorList>
            <person name="Sun Q."/>
            <person name="Mori K."/>
        </authorList>
    </citation>
    <scope>NUCLEOTIDE SEQUENCE [LARGE SCALE GENOMIC DNA]</scope>
    <source>
        <strain evidence="2 3">CCM 4839</strain>
    </source>
</reference>
<sequence length="168" mass="18711">MNPRTIFGPLLILLGAYLLFSNGPESYGPGTIFGYFWPTLFVIPLGLFFHWLYFFMTNRRGVGLLVPGGVLLTAGLVCQVSMLFDSWGYTWPGFILAAAVGLFELYWFGGRNRWLLIPINILTVLSLLFFAVFSVGSLLNHLTLGRPFLAGAVILIGALMIIMRKKEV</sequence>
<keyword evidence="3" id="KW-1185">Reference proteome</keyword>
<evidence type="ECO:0008006" key="4">
    <source>
        <dbReference type="Google" id="ProtNLM"/>
    </source>
</evidence>
<keyword evidence="1" id="KW-1133">Transmembrane helix</keyword>
<evidence type="ECO:0000313" key="3">
    <source>
        <dbReference type="Proteomes" id="UP001589818"/>
    </source>
</evidence>
<comment type="caution">
    <text evidence="2">The sequence shown here is derived from an EMBL/GenBank/DDBJ whole genome shotgun (WGS) entry which is preliminary data.</text>
</comment>
<organism evidence="2 3">
    <name type="scientific">Paenibacillus mendelii</name>
    <dbReference type="NCBI Taxonomy" id="206163"/>
    <lineage>
        <taxon>Bacteria</taxon>
        <taxon>Bacillati</taxon>
        <taxon>Bacillota</taxon>
        <taxon>Bacilli</taxon>
        <taxon>Bacillales</taxon>
        <taxon>Paenibacillaceae</taxon>
        <taxon>Paenibacillus</taxon>
    </lineage>
</organism>
<evidence type="ECO:0000313" key="2">
    <source>
        <dbReference type="EMBL" id="MFC0391897.1"/>
    </source>
</evidence>
<protein>
    <recommendedName>
        <fullName evidence="4">DUF5668 domain-containing protein</fullName>
    </recommendedName>
</protein>
<dbReference type="EMBL" id="JBHLVF010000013">
    <property type="protein sequence ID" value="MFC0391897.1"/>
    <property type="molecule type" value="Genomic_DNA"/>
</dbReference>
<dbReference type="RefSeq" id="WP_204820258.1">
    <property type="nucleotide sequence ID" value="NZ_JANHOF010000007.1"/>
</dbReference>
<feature type="transmembrane region" description="Helical" evidence="1">
    <location>
        <begin position="89"/>
        <end position="108"/>
    </location>
</feature>
<evidence type="ECO:0000256" key="1">
    <source>
        <dbReference type="SAM" id="Phobius"/>
    </source>
</evidence>
<feature type="transmembrane region" description="Helical" evidence="1">
    <location>
        <begin position="144"/>
        <end position="163"/>
    </location>
</feature>
<accession>A0ABV6J8N4</accession>
<feature type="transmembrane region" description="Helical" evidence="1">
    <location>
        <begin position="31"/>
        <end position="55"/>
    </location>
</feature>
<name>A0ABV6J8N4_9BACL</name>
<feature type="transmembrane region" description="Helical" evidence="1">
    <location>
        <begin position="115"/>
        <end position="138"/>
    </location>
</feature>
<feature type="transmembrane region" description="Helical" evidence="1">
    <location>
        <begin position="62"/>
        <end position="83"/>
    </location>
</feature>
<keyword evidence="1" id="KW-0812">Transmembrane</keyword>
<dbReference type="Proteomes" id="UP001589818">
    <property type="component" value="Unassembled WGS sequence"/>
</dbReference>
<proteinExistence type="predicted"/>
<keyword evidence="1" id="KW-0472">Membrane</keyword>